<dbReference type="Pfam" id="PF11209">
    <property type="entry name" value="LmeA"/>
    <property type="match status" value="1"/>
</dbReference>
<dbReference type="AlphaFoldDB" id="A0AAU7W3U7"/>
<dbReference type="EMBL" id="CP158374">
    <property type="protein sequence ID" value="XBX81134.1"/>
    <property type="molecule type" value="Genomic_DNA"/>
</dbReference>
<gene>
    <name evidence="1" type="ORF">ABIQ69_10990</name>
</gene>
<organism evidence="1">
    <name type="scientific">Agromyces sp. G08B096</name>
    <dbReference type="NCBI Taxonomy" id="3156399"/>
    <lineage>
        <taxon>Bacteria</taxon>
        <taxon>Bacillati</taxon>
        <taxon>Actinomycetota</taxon>
        <taxon>Actinomycetes</taxon>
        <taxon>Micrococcales</taxon>
        <taxon>Microbacteriaceae</taxon>
        <taxon>Agromyces</taxon>
    </lineage>
</organism>
<reference evidence="1" key="1">
    <citation type="submission" date="2024-05" db="EMBL/GenBank/DDBJ databases">
        <authorList>
            <person name="Yu L."/>
        </authorList>
    </citation>
    <scope>NUCLEOTIDE SEQUENCE</scope>
    <source>
        <strain evidence="1">G08B096</strain>
    </source>
</reference>
<name>A0AAU7W3U7_9MICO</name>
<sequence>MAVARAARGWIIAGIVLAALAIVLVVADFGVRAAAEDRLESEVEAALPEGVSGEVQARVGGFSVLAQLIVGRAEQVELSAPELVVDGAPMSVDVLAQGVPLDLSQPVDRIDATIRLDEDALNTLALAQGVPGGFTLGDGVVGYDGSVEVLGIPIRYSATAEPEAAGDRVLLRPVGVEVGAGGATIDLSRVTAAVLDGDPLTVCTAESLPAGVEVAAIAVSPDDAVVRLEATGLVLDEAHLEQTGTCG</sequence>
<dbReference type="RefSeq" id="WP_350347157.1">
    <property type="nucleotide sequence ID" value="NZ_CP158374.1"/>
</dbReference>
<accession>A0AAU7W3U7</accession>
<protein>
    <submittedName>
        <fullName evidence="1">DUF2993 domain-containing protein</fullName>
    </submittedName>
</protein>
<dbReference type="InterPro" id="IPR021373">
    <property type="entry name" value="DUF2993"/>
</dbReference>
<evidence type="ECO:0000313" key="1">
    <source>
        <dbReference type="EMBL" id="XBX81134.1"/>
    </source>
</evidence>
<proteinExistence type="predicted"/>